<organism evidence="15 16">
    <name type="scientific">Botrimarina hoheduenensis</name>
    <dbReference type="NCBI Taxonomy" id="2528000"/>
    <lineage>
        <taxon>Bacteria</taxon>
        <taxon>Pseudomonadati</taxon>
        <taxon>Planctomycetota</taxon>
        <taxon>Planctomycetia</taxon>
        <taxon>Pirellulales</taxon>
        <taxon>Lacipirellulaceae</taxon>
        <taxon>Botrimarina</taxon>
    </lineage>
</organism>
<feature type="transmembrane region" description="Helical" evidence="12">
    <location>
        <begin position="775"/>
        <end position="793"/>
    </location>
</feature>
<name>A0A5C5W0B6_9BACT</name>
<evidence type="ECO:0000256" key="8">
    <source>
        <dbReference type="ARBA" id="ARBA00022989"/>
    </source>
</evidence>
<comment type="similarity">
    <text evidence="2 12">Belongs to the cation transport ATPase (P-type) (TC 3.A.3) family. Type IB subfamily.</text>
</comment>
<keyword evidence="3 12" id="KW-0812">Transmembrane</keyword>
<proteinExistence type="inferred from homology"/>
<dbReference type="InterPro" id="IPR023298">
    <property type="entry name" value="ATPase_P-typ_TM_dom_sf"/>
</dbReference>
<feature type="transmembrane region" description="Helical" evidence="12">
    <location>
        <begin position="186"/>
        <end position="202"/>
    </location>
</feature>
<dbReference type="SUPFAM" id="SSF81665">
    <property type="entry name" value="Calcium ATPase, transmembrane domain M"/>
    <property type="match status" value="1"/>
</dbReference>
<dbReference type="InterPro" id="IPR027256">
    <property type="entry name" value="P-typ_ATPase_IB"/>
</dbReference>
<feature type="transmembrane region" description="Helical" evidence="12">
    <location>
        <begin position="460"/>
        <end position="484"/>
    </location>
</feature>
<evidence type="ECO:0000256" key="6">
    <source>
        <dbReference type="ARBA" id="ARBA00022840"/>
    </source>
</evidence>
<evidence type="ECO:0000256" key="5">
    <source>
        <dbReference type="ARBA" id="ARBA00022741"/>
    </source>
</evidence>
<feature type="compositionally biased region" description="Basic and acidic residues" evidence="13">
    <location>
        <begin position="149"/>
        <end position="171"/>
    </location>
</feature>
<evidence type="ECO:0000313" key="15">
    <source>
        <dbReference type="EMBL" id="TWT43499.1"/>
    </source>
</evidence>
<dbReference type="InterPro" id="IPR018303">
    <property type="entry name" value="ATPase_P-typ_P_site"/>
</dbReference>
<keyword evidence="7" id="KW-1278">Translocase</keyword>
<dbReference type="InterPro" id="IPR044492">
    <property type="entry name" value="P_typ_ATPase_HD_dom"/>
</dbReference>
<dbReference type="GO" id="GO:0016463">
    <property type="term" value="F:P-type zinc transporter activity"/>
    <property type="evidence" value="ECO:0007669"/>
    <property type="project" value="UniProtKB-EC"/>
</dbReference>
<dbReference type="InterPro" id="IPR001757">
    <property type="entry name" value="P_typ_ATPase"/>
</dbReference>
<evidence type="ECO:0000313" key="16">
    <source>
        <dbReference type="Proteomes" id="UP000318995"/>
    </source>
</evidence>
<dbReference type="Gene3D" id="3.40.1110.10">
    <property type="entry name" value="Calcium-transporting ATPase, cytoplasmic domain N"/>
    <property type="match status" value="1"/>
</dbReference>
<dbReference type="PANTHER" id="PTHR48085:SF5">
    <property type="entry name" value="CADMIUM_ZINC-TRANSPORTING ATPASE HMA4-RELATED"/>
    <property type="match status" value="1"/>
</dbReference>
<dbReference type="OrthoDB" id="211392at2"/>
<dbReference type="GO" id="GO:0016887">
    <property type="term" value="F:ATP hydrolysis activity"/>
    <property type="evidence" value="ECO:0007669"/>
    <property type="project" value="InterPro"/>
</dbReference>
<gene>
    <name evidence="15" type="primary">cadA</name>
    <name evidence="15" type="ORF">Pla111_24500</name>
</gene>
<dbReference type="PRINTS" id="PR00119">
    <property type="entry name" value="CATATPASE"/>
</dbReference>
<keyword evidence="9 12" id="KW-0472">Membrane</keyword>
<protein>
    <recommendedName>
        <fullName evidence="10">P-type Zn(2+) transporter</fullName>
        <ecNumber evidence="10">7.2.2.12</ecNumber>
    </recommendedName>
</protein>
<dbReference type="Gene3D" id="3.40.50.1000">
    <property type="entry name" value="HAD superfamily/HAD-like"/>
    <property type="match status" value="1"/>
</dbReference>
<dbReference type="Pfam" id="PF00702">
    <property type="entry name" value="Hydrolase"/>
    <property type="match status" value="1"/>
</dbReference>
<evidence type="ECO:0000256" key="9">
    <source>
        <dbReference type="ARBA" id="ARBA00023136"/>
    </source>
</evidence>
<dbReference type="SUPFAM" id="SSF56784">
    <property type="entry name" value="HAD-like"/>
    <property type="match status" value="1"/>
</dbReference>
<dbReference type="InterPro" id="IPR059000">
    <property type="entry name" value="ATPase_P-type_domA"/>
</dbReference>
<dbReference type="NCBIfam" id="TIGR01525">
    <property type="entry name" value="ATPase-IB_hvy"/>
    <property type="match status" value="1"/>
</dbReference>
<dbReference type="Proteomes" id="UP000318995">
    <property type="component" value="Unassembled WGS sequence"/>
</dbReference>
<comment type="subcellular location">
    <subcellularLocation>
        <location evidence="12">Cell membrane</location>
    </subcellularLocation>
    <subcellularLocation>
        <location evidence="1">Membrane</location>
        <topology evidence="1">Multi-pass membrane protein</topology>
    </subcellularLocation>
</comment>
<evidence type="ECO:0000256" key="1">
    <source>
        <dbReference type="ARBA" id="ARBA00004141"/>
    </source>
</evidence>
<keyword evidence="16" id="KW-1185">Reference proteome</keyword>
<dbReference type="InterPro" id="IPR023299">
    <property type="entry name" value="ATPase_P-typ_cyto_dom_N"/>
</dbReference>
<reference evidence="15 16" key="1">
    <citation type="submission" date="2019-02" db="EMBL/GenBank/DDBJ databases">
        <title>Deep-cultivation of Planctomycetes and their phenomic and genomic characterization uncovers novel biology.</title>
        <authorList>
            <person name="Wiegand S."/>
            <person name="Jogler M."/>
            <person name="Boedeker C."/>
            <person name="Pinto D."/>
            <person name="Vollmers J."/>
            <person name="Rivas-Marin E."/>
            <person name="Kohn T."/>
            <person name="Peeters S.H."/>
            <person name="Heuer A."/>
            <person name="Rast P."/>
            <person name="Oberbeckmann S."/>
            <person name="Bunk B."/>
            <person name="Jeske O."/>
            <person name="Meyerdierks A."/>
            <person name="Storesund J.E."/>
            <person name="Kallscheuer N."/>
            <person name="Luecker S."/>
            <person name="Lage O.M."/>
            <person name="Pohl T."/>
            <person name="Merkel B.J."/>
            <person name="Hornburger P."/>
            <person name="Mueller R.-W."/>
            <person name="Bruemmer F."/>
            <person name="Labrenz M."/>
            <person name="Spormann A.M."/>
            <person name="Op Den Camp H."/>
            <person name="Overmann J."/>
            <person name="Amann R."/>
            <person name="Jetten M.S.M."/>
            <person name="Mascher T."/>
            <person name="Medema M.H."/>
            <person name="Devos D.P."/>
            <person name="Kaster A.-K."/>
            <person name="Ovreas L."/>
            <person name="Rohde M."/>
            <person name="Galperin M.Y."/>
            <person name="Jogler C."/>
        </authorList>
    </citation>
    <scope>NUCLEOTIDE SEQUENCE [LARGE SCALE GENOMIC DNA]</scope>
    <source>
        <strain evidence="15 16">Pla111</strain>
    </source>
</reference>
<dbReference type="SUPFAM" id="SSF81653">
    <property type="entry name" value="Calcium ATPase, transduction domain A"/>
    <property type="match status" value="1"/>
</dbReference>
<accession>A0A5C5W0B6</accession>
<evidence type="ECO:0000256" key="13">
    <source>
        <dbReference type="SAM" id="MobiDB-lite"/>
    </source>
</evidence>
<dbReference type="CDD" id="cd07551">
    <property type="entry name" value="P-type_ATPase_HM_ZosA_PfeT-like"/>
    <property type="match status" value="1"/>
</dbReference>
<feature type="domain" description="P-type ATPase A" evidence="14">
    <location>
        <begin position="293"/>
        <end position="409"/>
    </location>
</feature>
<comment type="catalytic activity">
    <reaction evidence="11">
        <text>Zn(2+)(in) + ATP + H2O = Zn(2+)(out) + ADP + phosphate + H(+)</text>
        <dbReference type="Rhea" id="RHEA:20621"/>
        <dbReference type="ChEBI" id="CHEBI:15377"/>
        <dbReference type="ChEBI" id="CHEBI:15378"/>
        <dbReference type="ChEBI" id="CHEBI:29105"/>
        <dbReference type="ChEBI" id="CHEBI:30616"/>
        <dbReference type="ChEBI" id="CHEBI:43474"/>
        <dbReference type="ChEBI" id="CHEBI:456216"/>
        <dbReference type="EC" id="7.2.2.12"/>
    </reaction>
</comment>
<dbReference type="SFLD" id="SFLDS00003">
    <property type="entry name" value="Haloacid_Dehalogenase"/>
    <property type="match status" value="1"/>
</dbReference>
<dbReference type="PRINTS" id="PR00941">
    <property type="entry name" value="CDATPASE"/>
</dbReference>
<dbReference type="SFLD" id="SFLDF00027">
    <property type="entry name" value="p-type_atpase"/>
    <property type="match status" value="1"/>
</dbReference>
<evidence type="ECO:0000256" key="11">
    <source>
        <dbReference type="ARBA" id="ARBA00047308"/>
    </source>
</evidence>
<dbReference type="AlphaFoldDB" id="A0A5C5W0B6"/>
<dbReference type="GO" id="GO:0005524">
    <property type="term" value="F:ATP binding"/>
    <property type="evidence" value="ECO:0007669"/>
    <property type="project" value="UniProtKB-UniRule"/>
</dbReference>
<dbReference type="InterPro" id="IPR051014">
    <property type="entry name" value="Cation_Transport_ATPase_IB"/>
</dbReference>
<sequence length="827" mass="87971">MQRKTKINLAFTLPGVPDATDACVRRLQGLLEAKHGIDSCHVVASSEPSDSEVCVHFDSDVVTIAEVRDLSRRVGLELVERYGHWRADLQPMHAGKASAIESRLGRVKGVLEVAVSPGGTLRVEFDRQVTSEDRIEEAVGEWLEQPGHQADDHTGHKHDGEAHEDEHDHSAHGHAHGGIFGARSELIFAVLCGVFLLVGWLLETVADVSSWPPIACYVAAYLFGGYYTVTEAIEKIRAGSFEIDLLMVVAAAGAASLGAWAEGSLLLFLFSIGHALEGYAMGRAKRAIEALSELAPRTARIRRDGRESEVDVEELRVGDVAIVKPDERLPADGFVIRGETSIDQASITGESAPVDKLPVADRESAAADPEGVASDHRVFAGTINQAGSIEVHVTKTAAENTLARVVTMVNEAETRTSPTQKLTKRFERYFVPAVIATVVLLLFAPLVLDEAFSDSFYRAMAVLVAASPCALAIATPSAVLSGVARAARGGVLVKGGGPLESLGRLDAIAFDKTGTLTEGKPRMTDVRPADGVSKKELLRIAIAVEDLSKHPLAKAVVRDGTAMLEAKSNGLPKATNLKSITGRGVQAEVDGRTAFIGKDELFSEVDGPSLPDSIRSTVESLESEGRTTMIVRYDDRYLGVIGLMDTPREAAQRTITRLRELGVKRMIMISGDNQQVADAVAKAVGIDEARGDLMPEDKVEEIKKLNSVAGVAMVGDGVNDAPAMASASVGIAMGAAGSDVALETADVALMADNLDHLPLAIGLSRATRRIIRQNLWMSLGMVAFLVPATIFGLNIGPAVALHEGSTLVVVFNALRLLAYASPSTDGS</sequence>
<evidence type="ECO:0000259" key="14">
    <source>
        <dbReference type="Pfam" id="PF00122"/>
    </source>
</evidence>
<dbReference type="CDD" id="cd00371">
    <property type="entry name" value="HMA"/>
    <property type="match status" value="1"/>
</dbReference>
<dbReference type="PANTHER" id="PTHR48085">
    <property type="entry name" value="CADMIUM/ZINC-TRANSPORTING ATPASE HMA2-RELATED"/>
    <property type="match status" value="1"/>
</dbReference>
<dbReference type="PROSITE" id="PS00154">
    <property type="entry name" value="ATPASE_E1_E2"/>
    <property type="match status" value="1"/>
</dbReference>
<keyword evidence="15" id="KW-0378">Hydrolase</keyword>
<dbReference type="Gene3D" id="3.30.70.100">
    <property type="match status" value="2"/>
</dbReference>
<evidence type="ECO:0000256" key="10">
    <source>
        <dbReference type="ARBA" id="ARBA00039097"/>
    </source>
</evidence>
<dbReference type="Gene3D" id="2.70.150.10">
    <property type="entry name" value="Calcium-transporting ATPase, cytoplasmic transduction domain A"/>
    <property type="match status" value="1"/>
</dbReference>
<dbReference type="InterPro" id="IPR006121">
    <property type="entry name" value="HMA_dom"/>
</dbReference>
<keyword evidence="4 12" id="KW-0479">Metal-binding</keyword>
<dbReference type="SFLD" id="SFLDG00002">
    <property type="entry name" value="C1.7:_P-type_atpase_like"/>
    <property type="match status" value="1"/>
</dbReference>
<keyword evidence="12" id="KW-1003">Cell membrane</keyword>
<evidence type="ECO:0000256" key="3">
    <source>
        <dbReference type="ARBA" id="ARBA00022692"/>
    </source>
</evidence>
<dbReference type="Pfam" id="PF00122">
    <property type="entry name" value="E1-E2_ATPase"/>
    <property type="match status" value="1"/>
</dbReference>
<evidence type="ECO:0000256" key="7">
    <source>
        <dbReference type="ARBA" id="ARBA00022967"/>
    </source>
</evidence>
<feature type="region of interest" description="Disordered" evidence="13">
    <location>
        <begin position="143"/>
        <end position="174"/>
    </location>
</feature>
<dbReference type="InterPro" id="IPR008250">
    <property type="entry name" value="ATPase_P-typ_transduc_dom_A_sf"/>
</dbReference>
<evidence type="ECO:0000256" key="2">
    <source>
        <dbReference type="ARBA" id="ARBA00006024"/>
    </source>
</evidence>
<keyword evidence="8 12" id="KW-1133">Transmembrane helix</keyword>
<comment type="caution">
    <text evidence="15">The sequence shown here is derived from an EMBL/GenBank/DDBJ whole genome shotgun (WGS) entry which is preliminary data.</text>
</comment>
<dbReference type="GO" id="GO:0046872">
    <property type="term" value="F:metal ion binding"/>
    <property type="evidence" value="ECO:0007669"/>
    <property type="project" value="UniProtKB-KW"/>
</dbReference>
<dbReference type="GO" id="GO:0005886">
    <property type="term" value="C:plasma membrane"/>
    <property type="evidence" value="ECO:0007669"/>
    <property type="project" value="UniProtKB-SubCell"/>
</dbReference>
<dbReference type="InterPro" id="IPR036412">
    <property type="entry name" value="HAD-like_sf"/>
</dbReference>
<dbReference type="EC" id="7.2.2.12" evidence="10"/>
<keyword evidence="6 12" id="KW-0067">ATP-binding</keyword>
<dbReference type="InterPro" id="IPR023214">
    <property type="entry name" value="HAD_sf"/>
</dbReference>
<feature type="transmembrane region" description="Helical" evidence="12">
    <location>
        <begin position="265"/>
        <end position="282"/>
    </location>
</feature>
<dbReference type="NCBIfam" id="TIGR01494">
    <property type="entry name" value="ATPase_P-type"/>
    <property type="match status" value="1"/>
</dbReference>
<dbReference type="RefSeq" id="WP_146574656.1">
    <property type="nucleotide sequence ID" value="NZ_SJPH01000004.1"/>
</dbReference>
<evidence type="ECO:0000256" key="12">
    <source>
        <dbReference type="RuleBase" id="RU362081"/>
    </source>
</evidence>
<dbReference type="EMBL" id="SJPH01000004">
    <property type="protein sequence ID" value="TWT43499.1"/>
    <property type="molecule type" value="Genomic_DNA"/>
</dbReference>
<feature type="transmembrane region" description="Helical" evidence="12">
    <location>
        <begin position="208"/>
        <end position="229"/>
    </location>
</feature>
<keyword evidence="5 12" id="KW-0547">Nucleotide-binding</keyword>
<feature type="transmembrane region" description="Helical" evidence="12">
    <location>
        <begin position="429"/>
        <end position="448"/>
    </location>
</feature>
<evidence type="ECO:0000256" key="4">
    <source>
        <dbReference type="ARBA" id="ARBA00022723"/>
    </source>
</evidence>